<dbReference type="Proteomes" id="UP000220629">
    <property type="component" value="Unassembled WGS sequence"/>
</dbReference>
<dbReference type="PANTHER" id="PTHR43459">
    <property type="entry name" value="ENOYL-COA HYDRATASE"/>
    <property type="match status" value="1"/>
</dbReference>
<dbReference type="InterPro" id="IPR001753">
    <property type="entry name" value="Enoyl-CoA_hydra/iso"/>
</dbReference>
<dbReference type="CDD" id="cd06558">
    <property type="entry name" value="crotonase-like"/>
    <property type="match status" value="1"/>
</dbReference>
<dbReference type="GO" id="GO:0010124">
    <property type="term" value="P:phenylacetate catabolic process"/>
    <property type="evidence" value="ECO:0007669"/>
    <property type="project" value="InterPro"/>
</dbReference>
<comment type="caution">
    <text evidence="3">The sequence shown here is derived from an EMBL/GenBank/DDBJ whole genome shotgun (WGS) entry which is preliminary data.</text>
</comment>
<dbReference type="PANTHER" id="PTHR43459:SF1">
    <property type="entry name" value="EG:BACN32G11.4 PROTEIN"/>
    <property type="match status" value="1"/>
</dbReference>
<name>A0A2A7S823_BURGA</name>
<dbReference type="Gene3D" id="3.90.226.10">
    <property type="entry name" value="2-enoyl-CoA Hydratase, Chain A, domain 1"/>
    <property type="match status" value="1"/>
</dbReference>
<dbReference type="Gene3D" id="1.10.12.10">
    <property type="entry name" value="Lyase 2-enoyl-coa Hydratase, Chain A, domain 2"/>
    <property type="match status" value="1"/>
</dbReference>
<dbReference type="InterPro" id="IPR018376">
    <property type="entry name" value="Enoyl-CoA_hyd/isom_CS"/>
</dbReference>
<sequence>MPYDTIRLAFDAATQVATITLNRPDKLNSFTRAMHAELAAAIDETEASHARALILTGAGRGFCAGQDLADLDCTPGAPTDLGALIDQHFNPLVRRLQALPLPVIAAVNGIAAGAGANLALACDLVLAARSASFIQSFVKIGLVPDSGGTWFLPQRVGFARALGLALTGDKLGAEQAADWGMIWRAVDDEALAATAATLATELARQPTRAIAAIKQAMRAGMSQPLDAQLDLERDLQRGLGQSHDYAEGVAAFIAKRAPRFEGR</sequence>
<dbReference type="GO" id="GO:0016853">
    <property type="term" value="F:isomerase activity"/>
    <property type="evidence" value="ECO:0007669"/>
    <property type="project" value="UniProtKB-KW"/>
</dbReference>
<proteinExistence type="inferred from homology"/>
<evidence type="ECO:0000256" key="1">
    <source>
        <dbReference type="ARBA" id="ARBA00005254"/>
    </source>
</evidence>
<comment type="similarity">
    <text evidence="1 2">Belongs to the enoyl-CoA hydratase/isomerase family.</text>
</comment>
<keyword evidence="3" id="KW-0413">Isomerase</keyword>
<organism evidence="3 4">
    <name type="scientific">Burkholderia gladioli</name>
    <name type="common">Pseudomonas marginata</name>
    <name type="synonym">Phytomonas marginata</name>
    <dbReference type="NCBI Taxonomy" id="28095"/>
    <lineage>
        <taxon>Bacteria</taxon>
        <taxon>Pseudomonadati</taxon>
        <taxon>Pseudomonadota</taxon>
        <taxon>Betaproteobacteria</taxon>
        <taxon>Burkholderiales</taxon>
        <taxon>Burkholderiaceae</taxon>
        <taxon>Burkholderia</taxon>
    </lineage>
</organism>
<evidence type="ECO:0000313" key="3">
    <source>
        <dbReference type="EMBL" id="PEH39698.1"/>
    </source>
</evidence>
<dbReference type="NCBIfam" id="TIGR02280">
    <property type="entry name" value="PaaB1"/>
    <property type="match status" value="1"/>
</dbReference>
<evidence type="ECO:0000313" key="4">
    <source>
        <dbReference type="Proteomes" id="UP000220629"/>
    </source>
</evidence>
<dbReference type="PROSITE" id="PS00166">
    <property type="entry name" value="ENOYL_COA_HYDRATASE"/>
    <property type="match status" value="1"/>
</dbReference>
<evidence type="ECO:0000256" key="2">
    <source>
        <dbReference type="RuleBase" id="RU003707"/>
    </source>
</evidence>
<dbReference type="SUPFAM" id="SSF52096">
    <property type="entry name" value="ClpP/crotonase"/>
    <property type="match status" value="1"/>
</dbReference>
<reference evidence="4" key="1">
    <citation type="submission" date="2017-09" db="EMBL/GenBank/DDBJ databases">
        <title>FDA dAtabase for Regulatory Grade micrObial Sequences (FDA-ARGOS): Supporting development and validation of Infectious Disease Dx tests.</title>
        <authorList>
            <person name="Minogue T."/>
            <person name="Wolcott M."/>
            <person name="Wasieloski L."/>
            <person name="Aguilar W."/>
            <person name="Moore D."/>
            <person name="Tallon L."/>
            <person name="Sadzewicz L."/>
            <person name="Ott S."/>
            <person name="Zhao X."/>
            <person name="Nagaraj S."/>
            <person name="Vavikolanu K."/>
            <person name="Aluvathingal J."/>
            <person name="Nadendla S."/>
            <person name="Sichtig H."/>
        </authorList>
    </citation>
    <scope>NUCLEOTIDE SEQUENCE [LARGE SCALE GENOMIC DNA]</scope>
    <source>
        <strain evidence="4">FDAARGOS_390</strain>
    </source>
</reference>
<dbReference type="AlphaFoldDB" id="A0A2A7S823"/>
<gene>
    <name evidence="3" type="ORF">CRM94_36215</name>
</gene>
<dbReference type="InterPro" id="IPR029045">
    <property type="entry name" value="ClpP/crotonase-like_dom_sf"/>
</dbReference>
<dbReference type="RefSeq" id="WP_098154579.1">
    <property type="nucleotide sequence ID" value="NZ_CADEQK010000045.1"/>
</dbReference>
<dbReference type="InterPro" id="IPR011968">
    <property type="entry name" value="PaaB1"/>
</dbReference>
<dbReference type="Pfam" id="PF00378">
    <property type="entry name" value="ECH_1"/>
    <property type="match status" value="1"/>
</dbReference>
<dbReference type="EMBL" id="PDDY01000004">
    <property type="protein sequence ID" value="PEH39698.1"/>
    <property type="molecule type" value="Genomic_DNA"/>
</dbReference>
<protein>
    <submittedName>
        <fullName evidence="3">2-(1,2-epoxy-1,2-dihydrophenyl)acetyl-CoA isomerase</fullName>
    </submittedName>
</protein>
<dbReference type="InterPro" id="IPR014748">
    <property type="entry name" value="Enoyl-CoA_hydra_C"/>
</dbReference>
<accession>A0A2A7S823</accession>